<evidence type="ECO:0000256" key="1">
    <source>
        <dbReference type="SAM" id="Phobius"/>
    </source>
</evidence>
<keyword evidence="1" id="KW-0472">Membrane</keyword>
<accession>A0A245ZGW2</accession>
<reference evidence="2 3" key="1">
    <citation type="submission" date="2017-03" db="EMBL/GenBank/DDBJ databases">
        <title>Genome sequence of Sphingomonas mucosissima DSM 17494.</title>
        <authorList>
            <person name="Poehlein A."/>
            <person name="Wuebbeler J.H."/>
            <person name="Steinbuechel A."/>
            <person name="Daniel R."/>
        </authorList>
    </citation>
    <scope>NUCLEOTIDE SEQUENCE [LARGE SCALE GENOMIC DNA]</scope>
    <source>
        <strain evidence="2 3">DSM 17494</strain>
    </source>
</reference>
<keyword evidence="1" id="KW-0812">Transmembrane</keyword>
<sequence>MALYEELKDWQALLGACFGLFALILGALLNSWLARRNERLRHADEAHAVAAALYAEMVAMRDDLARLAKHTSKLEVGGGLGHGPENPFDKHYLEQNRMPAPLVYPALVGKIGVLPETTTADVVTFYNLYAQAKHWMPYLGNDKTRTFEYSVAWVLRPSFDALTLSDEVLHRLRTFAAIDDTPGGLDLGDTAFLLELESERAGSH</sequence>
<name>A0A245ZGW2_9SPHN</name>
<keyword evidence="1" id="KW-1133">Transmembrane helix</keyword>
<evidence type="ECO:0000313" key="3">
    <source>
        <dbReference type="Proteomes" id="UP000197783"/>
    </source>
</evidence>
<dbReference type="Proteomes" id="UP000197783">
    <property type="component" value="Unassembled WGS sequence"/>
</dbReference>
<dbReference type="EMBL" id="NBBJ01000004">
    <property type="protein sequence ID" value="OWK28958.1"/>
    <property type="molecule type" value="Genomic_DNA"/>
</dbReference>
<organism evidence="2 3">
    <name type="scientific">Sphingomonas mucosissima</name>
    <dbReference type="NCBI Taxonomy" id="370959"/>
    <lineage>
        <taxon>Bacteria</taxon>
        <taxon>Pseudomonadati</taxon>
        <taxon>Pseudomonadota</taxon>
        <taxon>Alphaproteobacteria</taxon>
        <taxon>Sphingomonadales</taxon>
        <taxon>Sphingomonadaceae</taxon>
        <taxon>Sphingomonas</taxon>
    </lineage>
</organism>
<proteinExistence type="predicted"/>
<gene>
    <name evidence="2" type="ORF">SPMU_24840</name>
</gene>
<evidence type="ECO:0000313" key="2">
    <source>
        <dbReference type="EMBL" id="OWK28958.1"/>
    </source>
</evidence>
<comment type="caution">
    <text evidence="2">The sequence shown here is derived from an EMBL/GenBank/DDBJ whole genome shotgun (WGS) entry which is preliminary data.</text>
</comment>
<feature type="transmembrane region" description="Helical" evidence="1">
    <location>
        <begin position="12"/>
        <end position="33"/>
    </location>
</feature>
<protein>
    <submittedName>
        <fullName evidence="2">Uncharacterized protein</fullName>
    </submittedName>
</protein>
<keyword evidence="3" id="KW-1185">Reference proteome</keyword>
<dbReference type="AlphaFoldDB" id="A0A245ZGW2"/>
<dbReference type="RefSeq" id="WP_088334187.1">
    <property type="nucleotide sequence ID" value="NZ_NBBJ01000004.1"/>
</dbReference>